<dbReference type="GO" id="GO:0005886">
    <property type="term" value="C:plasma membrane"/>
    <property type="evidence" value="ECO:0007669"/>
    <property type="project" value="TreeGrafter"/>
</dbReference>
<evidence type="ECO:0000256" key="2">
    <source>
        <dbReference type="ARBA" id="ARBA00005983"/>
    </source>
</evidence>
<proteinExistence type="inferred from homology"/>
<protein>
    <submittedName>
        <fullName evidence="4">Diacylglycerol kinase family protein</fullName>
    </submittedName>
</protein>
<dbReference type="InterPro" id="IPR001206">
    <property type="entry name" value="Diacylglycerol_kinase_cat_dom"/>
</dbReference>
<dbReference type="Pfam" id="PF00781">
    <property type="entry name" value="DAGK_cat"/>
    <property type="match status" value="1"/>
</dbReference>
<dbReference type="SUPFAM" id="SSF111331">
    <property type="entry name" value="NAD kinase/diacylglycerol kinase-like"/>
    <property type="match status" value="1"/>
</dbReference>
<dbReference type="EMBL" id="CP159218">
    <property type="protein sequence ID" value="XCG62753.1"/>
    <property type="molecule type" value="Genomic_DNA"/>
</dbReference>
<gene>
    <name evidence="4" type="ORF">ABLG96_16220</name>
</gene>
<feature type="domain" description="DAGKc" evidence="3">
    <location>
        <begin position="1"/>
        <end position="136"/>
    </location>
</feature>
<dbReference type="PANTHER" id="PTHR12358">
    <property type="entry name" value="SPHINGOSINE KINASE"/>
    <property type="match status" value="1"/>
</dbReference>
<reference evidence="4" key="1">
    <citation type="submission" date="2024-05" db="EMBL/GenBank/DDBJ databases">
        <authorList>
            <person name="Cai S.Y."/>
            <person name="Jin L.M."/>
            <person name="Li H.R."/>
        </authorList>
    </citation>
    <scope>NUCLEOTIDE SEQUENCE</scope>
    <source>
        <strain evidence="4">A5-74</strain>
    </source>
</reference>
<keyword evidence="4" id="KW-0808">Transferase</keyword>
<dbReference type="AlphaFoldDB" id="A0AAU8DKQ6"/>
<dbReference type="InterPro" id="IPR017438">
    <property type="entry name" value="ATP-NAD_kinase_N"/>
</dbReference>
<evidence type="ECO:0000313" key="4">
    <source>
        <dbReference type="EMBL" id="XCG62753.1"/>
    </source>
</evidence>
<dbReference type="SMART" id="SM00046">
    <property type="entry name" value="DAGKc"/>
    <property type="match status" value="1"/>
</dbReference>
<sequence length="310" mass="32791">MRAVLIVNPHATATTPRRRDLLTHAFAGQMEVQVEQTGARGHGADLAAQAAADDVELVIVHGGDGTVNEVVNGLLADGLRPDLPLLAVVPGGSTNVFARAIGMDPDPTAATEQILESLQSAREPRIVSLGRAGRRYFTFNAGIGMDAEVVRRVEEERSAGRRISNALHVRHAVAAYRATETGTGPLTVTLPGSEPLPGCQLAFISNVDPWTYLGSRPIRTNPTTSPDGGLGVFVARSLRLPTVARTIAQLVRSRPGRGPHGRGLLTADDVAWVRVTATEGPVGVQADGDYLGRFDEVEFTSVPAALRVVV</sequence>
<dbReference type="InterPro" id="IPR016064">
    <property type="entry name" value="NAD/diacylglycerol_kinase_sf"/>
</dbReference>
<accession>A0AAU8DKQ6</accession>
<organism evidence="4">
    <name type="scientific">Nakamurella sp. A5-74</name>
    <dbReference type="NCBI Taxonomy" id="3158264"/>
    <lineage>
        <taxon>Bacteria</taxon>
        <taxon>Bacillati</taxon>
        <taxon>Actinomycetota</taxon>
        <taxon>Actinomycetes</taxon>
        <taxon>Nakamurellales</taxon>
        <taxon>Nakamurellaceae</taxon>
        <taxon>Nakamurella</taxon>
    </lineage>
</organism>
<dbReference type="RefSeq" id="WP_353648368.1">
    <property type="nucleotide sequence ID" value="NZ_CP159218.1"/>
</dbReference>
<dbReference type="Gene3D" id="3.40.50.10330">
    <property type="entry name" value="Probable inorganic polyphosphate/atp-NAD kinase, domain 1"/>
    <property type="match status" value="1"/>
</dbReference>
<evidence type="ECO:0000256" key="1">
    <source>
        <dbReference type="ARBA" id="ARBA00001946"/>
    </source>
</evidence>
<dbReference type="InterPro" id="IPR050187">
    <property type="entry name" value="Lipid_Phosphate_FormReg"/>
</dbReference>
<dbReference type="GO" id="GO:0004143">
    <property type="term" value="F:ATP-dependent diacylglycerol kinase activity"/>
    <property type="evidence" value="ECO:0007669"/>
    <property type="project" value="TreeGrafter"/>
</dbReference>
<dbReference type="Gene3D" id="2.60.200.40">
    <property type="match status" value="1"/>
</dbReference>
<dbReference type="PROSITE" id="PS50146">
    <property type="entry name" value="DAGK"/>
    <property type="match status" value="1"/>
</dbReference>
<dbReference type="PANTHER" id="PTHR12358:SF106">
    <property type="entry name" value="LIPID KINASE YEGS"/>
    <property type="match status" value="1"/>
</dbReference>
<evidence type="ECO:0000259" key="3">
    <source>
        <dbReference type="PROSITE" id="PS50146"/>
    </source>
</evidence>
<comment type="similarity">
    <text evidence="2">Belongs to the diacylglycerol/lipid kinase family.</text>
</comment>
<name>A0AAU8DKQ6_9ACTN</name>
<comment type="cofactor">
    <cofactor evidence="1">
        <name>Mg(2+)</name>
        <dbReference type="ChEBI" id="CHEBI:18420"/>
    </cofactor>
</comment>
<keyword evidence="4" id="KW-0418">Kinase</keyword>